<reference evidence="2 3" key="2">
    <citation type="submission" date="2019-09" db="EMBL/GenBank/DDBJ databases">
        <authorList>
            <person name="Jin C."/>
        </authorList>
    </citation>
    <scope>NUCLEOTIDE SEQUENCE [LARGE SCALE GENOMIC DNA]</scope>
    <source>
        <strain evidence="2 3">BN140078</strain>
    </source>
</reference>
<dbReference type="EMBL" id="VUOC01000004">
    <property type="protein sequence ID" value="KAA2239408.1"/>
    <property type="molecule type" value="Genomic_DNA"/>
</dbReference>
<evidence type="ECO:0008006" key="4">
    <source>
        <dbReference type="Google" id="ProtNLM"/>
    </source>
</evidence>
<feature type="transmembrane region" description="Helical" evidence="1">
    <location>
        <begin position="21"/>
        <end position="41"/>
    </location>
</feature>
<dbReference type="AlphaFoldDB" id="A0A5B2VL17"/>
<accession>A0A5B2VL17</accession>
<dbReference type="Proteomes" id="UP000324611">
    <property type="component" value="Unassembled WGS sequence"/>
</dbReference>
<feature type="transmembrane region" description="Helical" evidence="1">
    <location>
        <begin position="184"/>
        <end position="208"/>
    </location>
</feature>
<comment type="caution">
    <text evidence="2">The sequence shown here is derived from an EMBL/GenBank/DDBJ whole genome shotgun (WGS) entry which is preliminary data.</text>
</comment>
<protein>
    <recommendedName>
        <fullName evidence="4">ABC-2 family transporter</fullName>
    </recommendedName>
</protein>
<keyword evidence="1" id="KW-0812">Transmembrane</keyword>
<name>A0A5B2VL17_9BACT</name>
<evidence type="ECO:0000256" key="1">
    <source>
        <dbReference type="SAM" id="Phobius"/>
    </source>
</evidence>
<keyword evidence="3" id="KW-1185">Reference proteome</keyword>
<evidence type="ECO:0000313" key="2">
    <source>
        <dbReference type="EMBL" id="KAA2239408.1"/>
    </source>
</evidence>
<sequence length="258" mass="29646">MPDRSTAFIKAETLKLRRVHSLHLLYIFPVLLAIIAMFVFMKESAGMDPEVNPRLTFLYRLYFGFYTYFSPLTMGLLVFSMLQMEHKGKTWESVLLLPIPRYQLYLGKLMVTSTCVLFYVTVSWLSYRLAIQVLAGMYPQLPFADYSDGIETGLFFLRFGLVLWMLAVIFFNVYLYLPNALFALGGAFFVLTGSFLLVKQHWAIYFPFAYPSIVSKTYGITRFWDKPVVLTLVWLLVAGTGGMLFFAKSGKAVHRLTN</sequence>
<evidence type="ECO:0000313" key="3">
    <source>
        <dbReference type="Proteomes" id="UP000324611"/>
    </source>
</evidence>
<feature type="transmembrane region" description="Helical" evidence="1">
    <location>
        <begin position="155"/>
        <end position="177"/>
    </location>
</feature>
<dbReference type="RefSeq" id="WP_149840587.1">
    <property type="nucleotide sequence ID" value="NZ_VUOC01000004.1"/>
</dbReference>
<dbReference type="Pfam" id="PF12730">
    <property type="entry name" value="ABC2_membrane_4"/>
    <property type="match status" value="1"/>
</dbReference>
<feature type="transmembrane region" description="Helical" evidence="1">
    <location>
        <begin position="105"/>
        <end position="127"/>
    </location>
</feature>
<organism evidence="2 3">
    <name type="scientific">Chitinophaga agrisoli</name>
    <dbReference type="NCBI Taxonomy" id="2607653"/>
    <lineage>
        <taxon>Bacteria</taxon>
        <taxon>Pseudomonadati</taxon>
        <taxon>Bacteroidota</taxon>
        <taxon>Chitinophagia</taxon>
        <taxon>Chitinophagales</taxon>
        <taxon>Chitinophagaceae</taxon>
        <taxon>Chitinophaga</taxon>
    </lineage>
</organism>
<feature type="transmembrane region" description="Helical" evidence="1">
    <location>
        <begin position="61"/>
        <end position="84"/>
    </location>
</feature>
<feature type="transmembrane region" description="Helical" evidence="1">
    <location>
        <begin position="228"/>
        <end position="247"/>
    </location>
</feature>
<proteinExistence type="predicted"/>
<keyword evidence="1" id="KW-0472">Membrane</keyword>
<gene>
    <name evidence="2" type="ORF">F0L74_24715</name>
</gene>
<reference evidence="2 3" key="1">
    <citation type="submission" date="2019-09" db="EMBL/GenBank/DDBJ databases">
        <title>Chitinophaga ginsengihumi sp. nov., isolated from soil of ginseng rhizosphere.</title>
        <authorList>
            <person name="Lee J."/>
        </authorList>
    </citation>
    <scope>NUCLEOTIDE SEQUENCE [LARGE SCALE GENOMIC DNA]</scope>
    <source>
        <strain evidence="2 3">BN140078</strain>
    </source>
</reference>
<keyword evidence="1" id="KW-1133">Transmembrane helix</keyword>